<accession>A0A4S3B429</accession>
<evidence type="ECO:0000256" key="3">
    <source>
        <dbReference type="ARBA" id="ARBA00022692"/>
    </source>
</evidence>
<evidence type="ECO:0000259" key="7">
    <source>
        <dbReference type="Pfam" id="PF09335"/>
    </source>
</evidence>
<protein>
    <recommendedName>
        <fullName evidence="6">TVP38/TMEM64 family membrane protein</fullName>
    </recommendedName>
</protein>
<feature type="transmembrane region" description="Helical" evidence="6">
    <location>
        <begin position="56"/>
        <end position="84"/>
    </location>
</feature>
<dbReference type="InterPro" id="IPR032816">
    <property type="entry name" value="VTT_dom"/>
</dbReference>
<evidence type="ECO:0000256" key="2">
    <source>
        <dbReference type="ARBA" id="ARBA00022475"/>
    </source>
</evidence>
<dbReference type="OrthoDB" id="2360723at2"/>
<comment type="similarity">
    <text evidence="6">Belongs to the TVP38/TMEM64 family.</text>
</comment>
<evidence type="ECO:0000256" key="1">
    <source>
        <dbReference type="ARBA" id="ARBA00004651"/>
    </source>
</evidence>
<name>A0A4S3B429_9ENTE</name>
<evidence type="ECO:0000256" key="4">
    <source>
        <dbReference type="ARBA" id="ARBA00022989"/>
    </source>
</evidence>
<feature type="transmembrane region" description="Helical" evidence="6">
    <location>
        <begin position="91"/>
        <end position="112"/>
    </location>
</feature>
<dbReference type="Pfam" id="PF09335">
    <property type="entry name" value="VTT_dom"/>
    <property type="match status" value="1"/>
</dbReference>
<dbReference type="GO" id="GO:0005886">
    <property type="term" value="C:plasma membrane"/>
    <property type="evidence" value="ECO:0007669"/>
    <property type="project" value="UniProtKB-SubCell"/>
</dbReference>
<evidence type="ECO:0000256" key="6">
    <source>
        <dbReference type="RuleBase" id="RU366058"/>
    </source>
</evidence>
<comment type="caution">
    <text evidence="8">The sequence shown here is derived from an EMBL/GenBank/DDBJ whole genome shotgun (WGS) entry which is preliminary data.</text>
</comment>
<keyword evidence="2 6" id="KW-1003">Cell membrane</keyword>
<sequence length="232" mass="25789">MNKKIKYFFLTIGLVIIALIVYQLVQNFLPDIQAFIKLENAKEKALLMKSVRSHGFSTGILLVLLLCLFSAIPGFPVAVIGVLVGLCYGPLIGSMINILGNILGNSLVFYLIPKFKLIDKSKASNHWVKIISEAKHPYLSLTFGYMIPMIPTILVNYTASLLKIPWRDFIKITVIGVLPTSIIYAFGGDALFKGHTKTSLVLIASVLVFTLLIVLIERDKRQAERKQPPKTS</sequence>
<keyword evidence="5 6" id="KW-0472">Membrane</keyword>
<dbReference type="Proteomes" id="UP000310506">
    <property type="component" value="Unassembled WGS sequence"/>
</dbReference>
<dbReference type="EMBL" id="SDGV01000026">
    <property type="protein sequence ID" value="THB60353.1"/>
    <property type="molecule type" value="Genomic_DNA"/>
</dbReference>
<proteinExistence type="inferred from homology"/>
<keyword evidence="4 6" id="KW-1133">Transmembrane helix</keyword>
<organism evidence="8 9">
    <name type="scientific">Vagococcus silagei</name>
    <dbReference type="NCBI Taxonomy" id="2508885"/>
    <lineage>
        <taxon>Bacteria</taxon>
        <taxon>Bacillati</taxon>
        <taxon>Bacillota</taxon>
        <taxon>Bacilli</taxon>
        <taxon>Lactobacillales</taxon>
        <taxon>Enterococcaceae</taxon>
        <taxon>Vagococcus</taxon>
    </lineage>
</organism>
<dbReference type="PANTHER" id="PTHR12677">
    <property type="entry name" value="GOLGI APPARATUS MEMBRANE PROTEIN TVP38-RELATED"/>
    <property type="match status" value="1"/>
</dbReference>
<evidence type="ECO:0000313" key="9">
    <source>
        <dbReference type="Proteomes" id="UP000310506"/>
    </source>
</evidence>
<feature type="transmembrane region" description="Helical" evidence="6">
    <location>
        <begin position="138"/>
        <end position="157"/>
    </location>
</feature>
<dbReference type="AlphaFoldDB" id="A0A4S3B429"/>
<dbReference type="PANTHER" id="PTHR12677:SF59">
    <property type="entry name" value="GOLGI APPARATUS MEMBRANE PROTEIN TVP38-RELATED"/>
    <property type="match status" value="1"/>
</dbReference>
<feature type="domain" description="VTT" evidence="7">
    <location>
        <begin position="75"/>
        <end position="189"/>
    </location>
</feature>
<feature type="transmembrane region" description="Helical" evidence="6">
    <location>
        <begin position="7"/>
        <end position="25"/>
    </location>
</feature>
<reference evidence="8 9" key="1">
    <citation type="submission" date="2019-01" db="EMBL/GenBank/DDBJ databases">
        <title>Vagococcus silagei sp. nov. isolated from brewer's grain.</title>
        <authorList>
            <person name="Guu J.-R."/>
        </authorList>
    </citation>
    <scope>NUCLEOTIDE SEQUENCE [LARGE SCALE GENOMIC DNA]</scope>
    <source>
        <strain evidence="8 9">2B-2</strain>
    </source>
</reference>
<gene>
    <name evidence="8" type="ORF">ESZ54_10920</name>
</gene>
<evidence type="ECO:0000313" key="8">
    <source>
        <dbReference type="EMBL" id="THB60353.1"/>
    </source>
</evidence>
<evidence type="ECO:0000256" key="5">
    <source>
        <dbReference type="ARBA" id="ARBA00023136"/>
    </source>
</evidence>
<feature type="transmembrane region" description="Helical" evidence="6">
    <location>
        <begin position="199"/>
        <end position="216"/>
    </location>
</feature>
<keyword evidence="9" id="KW-1185">Reference proteome</keyword>
<keyword evidence="3 6" id="KW-0812">Transmembrane</keyword>
<dbReference type="InterPro" id="IPR015414">
    <property type="entry name" value="TMEM64"/>
</dbReference>
<dbReference type="RefSeq" id="WP_136137692.1">
    <property type="nucleotide sequence ID" value="NZ_SDGV01000026.1"/>
</dbReference>
<comment type="subcellular location">
    <subcellularLocation>
        <location evidence="1 6">Cell membrane</location>
        <topology evidence="1 6">Multi-pass membrane protein</topology>
    </subcellularLocation>
</comment>
<feature type="transmembrane region" description="Helical" evidence="6">
    <location>
        <begin position="169"/>
        <end position="187"/>
    </location>
</feature>